<gene>
    <name evidence="1" type="ORF">VFH_II115880</name>
</gene>
<dbReference type="PANTHER" id="PTHR35512:SF1">
    <property type="entry name" value="OS11G0550900 PROTEIN"/>
    <property type="match status" value="1"/>
</dbReference>
<dbReference type="AlphaFoldDB" id="A0AAV0ZM62"/>
<proteinExistence type="predicted"/>
<dbReference type="EMBL" id="OX451737">
    <property type="protein sequence ID" value="CAI8598188.1"/>
    <property type="molecule type" value="Genomic_DNA"/>
</dbReference>
<evidence type="ECO:0000313" key="1">
    <source>
        <dbReference type="EMBL" id="CAI8598188.1"/>
    </source>
</evidence>
<dbReference type="PANTHER" id="PTHR35512">
    <property type="entry name" value="OS11G0550900 PROTEIN"/>
    <property type="match status" value="1"/>
</dbReference>
<evidence type="ECO:0000313" key="2">
    <source>
        <dbReference type="Proteomes" id="UP001157006"/>
    </source>
</evidence>
<sequence>MLLLKTNFGVAKFKRNQKPRRGMNDQGSRFQHIKSWLLTSNQVMVALWGRVPPEIFLLLGATAALIGPKDLPIISRTAGRIAGRAVAYVQLARGQVQSVIQQSQARQLHKELHGLMSQVDAIKHEVRSLTFINPGPLTRSLDSLDHASILNDYRKPEGAGVNLSISSLTKDSTPLPSNSFNMQSQATTYARLAEAPSIKNGLLASSAEVEKVKDGLQLIVMPVSAESTGLLPNRGGADVKGSDLVQEAILEAEVAHKAKEFFSQPENQPGNQI</sequence>
<protein>
    <submittedName>
        <fullName evidence="1">Uncharacterized protein</fullName>
    </submittedName>
</protein>
<dbReference type="Proteomes" id="UP001157006">
    <property type="component" value="Chromosome 2"/>
</dbReference>
<accession>A0AAV0ZM62</accession>
<keyword evidence="2" id="KW-1185">Reference proteome</keyword>
<organism evidence="1 2">
    <name type="scientific">Vicia faba</name>
    <name type="common">Broad bean</name>
    <name type="synonym">Faba vulgaris</name>
    <dbReference type="NCBI Taxonomy" id="3906"/>
    <lineage>
        <taxon>Eukaryota</taxon>
        <taxon>Viridiplantae</taxon>
        <taxon>Streptophyta</taxon>
        <taxon>Embryophyta</taxon>
        <taxon>Tracheophyta</taxon>
        <taxon>Spermatophyta</taxon>
        <taxon>Magnoliopsida</taxon>
        <taxon>eudicotyledons</taxon>
        <taxon>Gunneridae</taxon>
        <taxon>Pentapetalae</taxon>
        <taxon>rosids</taxon>
        <taxon>fabids</taxon>
        <taxon>Fabales</taxon>
        <taxon>Fabaceae</taxon>
        <taxon>Papilionoideae</taxon>
        <taxon>50 kb inversion clade</taxon>
        <taxon>NPAAA clade</taxon>
        <taxon>Hologalegina</taxon>
        <taxon>IRL clade</taxon>
        <taxon>Fabeae</taxon>
        <taxon>Vicia</taxon>
    </lineage>
</organism>
<name>A0AAV0ZM62_VICFA</name>
<reference evidence="1 2" key="1">
    <citation type="submission" date="2023-01" db="EMBL/GenBank/DDBJ databases">
        <authorList>
            <person name="Kreplak J."/>
        </authorList>
    </citation>
    <scope>NUCLEOTIDE SEQUENCE [LARGE SCALE GENOMIC DNA]</scope>
</reference>